<reference evidence="10 11" key="1">
    <citation type="submission" date="2017-12" db="EMBL/GenBank/DDBJ databases">
        <title>Phylogenetic diversity of female urinary microbiome.</title>
        <authorList>
            <person name="Thomas-White K."/>
            <person name="Wolfe A.J."/>
        </authorList>
    </citation>
    <scope>NUCLEOTIDE SEQUENCE [LARGE SCALE GENOMIC DNA]</scope>
    <source>
        <strain evidence="10 11">UMB0250</strain>
    </source>
</reference>
<name>A0A2I1I808_9ACTO</name>
<evidence type="ECO:0000256" key="2">
    <source>
        <dbReference type="ARBA" id="ARBA00022559"/>
    </source>
</evidence>
<gene>
    <name evidence="10" type="ORF">CYJ25_02380</name>
</gene>
<organism evidence="10 11">
    <name type="scientific">Schaalia turicensis</name>
    <dbReference type="NCBI Taxonomy" id="131111"/>
    <lineage>
        <taxon>Bacteria</taxon>
        <taxon>Bacillati</taxon>
        <taxon>Actinomycetota</taxon>
        <taxon>Actinomycetes</taxon>
        <taxon>Actinomycetales</taxon>
        <taxon>Actinomycetaceae</taxon>
        <taxon>Schaalia</taxon>
    </lineage>
</organism>
<keyword evidence="6" id="KW-0560">Oxidoreductase</keyword>
<evidence type="ECO:0000256" key="1">
    <source>
        <dbReference type="ARBA" id="ARBA00001970"/>
    </source>
</evidence>
<evidence type="ECO:0000313" key="11">
    <source>
        <dbReference type="Proteomes" id="UP000234545"/>
    </source>
</evidence>
<evidence type="ECO:0000256" key="6">
    <source>
        <dbReference type="ARBA" id="ARBA00023002"/>
    </source>
</evidence>
<proteinExistence type="inferred from homology"/>
<evidence type="ECO:0000256" key="4">
    <source>
        <dbReference type="ARBA" id="ARBA00022723"/>
    </source>
</evidence>
<keyword evidence="4" id="KW-0479">Metal-binding</keyword>
<keyword evidence="5" id="KW-0732">Signal</keyword>
<evidence type="ECO:0000259" key="9">
    <source>
        <dbReference type="Pfam" id="PF20628"/>
    </source>
</evidence>
<dbReference type="GO" id="GO:0046872">
    <property type="term" value="F:metal ion binding"/>
    <property type="evidence" value="ECO:0007669"/>
    <property type="project" value="UniProtKB-KW"/>
</dbReference>
<dbReference type="AlphaFoldDB" id="A0A2I1I808"/>
<evidence type="ECO:0000256" key="8">
    <source>
        <dbReference type="ARBA" id="ARBA00025737"/>
    </source>
</evidence>
<dbReference type="InterPro" id="IPR006314">
    <property type="entry name" value="Dyp_peroxidase"/>
</dbReference>
<dbReference type="GO" id="GO:0020037">
    <property type="term" value="F:heme binding"/>
    <property type="evidence" value="ECO:0007669"/>
    <property type="project" value="InterPro"/>
</dbReference>
<dbReference type="Proteomes" id="UP000234545">
    <property type="component" value="Unassembled WGS sequence"/>
</dbReference>
<comment type="cofactor">
    <cofactor evidence="1">
        <name>heme b</name>
        <dbReference type="ChEBI" id="CHEBI:60344"/>
    </cofactor>
</comment>
<evidence type="ECO:0000256" key="5">
    <source>
        <dbReference type="ARBA" id="ARBA00022729"/>
    </source>
</evidence>
<accession>A0A2I1I808</accession>
<comment type="similarity">
    <text evidence="8">Belongs to the DyP-type peroxidase family.</text>
</comment>
<feature type="domain" description="Dyp-type peroxidase C-terminal" evidence="9">
    <location>
        <begin position="6"/>
        <end position="76"/>
    </location>
</feature>
<dbReference type="EMBL" id="PKKJ01000001">
    <property type="protein sequence ID" value="PKY67251.1"/>
    <property type="molecule type" value="Genomic_DNA"/>
</dbReference>
<protein>
    <recommendedName>
        <fullName evidence="9">Dyp-type peroxidase C-terminal domain-containing protein</fullName>
    </recommendedName>
</protein>
<dbReference type="InterPro" id="IPR011008">
    <property type="entry name" value="Dimeric_a/b-barrel"/>
</dbReference>
<dbReference type="OrthoDB" id="9781066at2"/>
<keyword evidence="3" id="KW-0349">Heme</keyword>
<sequence length="89" mass="10117">MVHPGNNNGRRMLRRGYNYLEGVDKLGRLEAGLFFIAFARDPSTNFIPILSKMVNDQMTEYLQHIATGMYLMLLGVKEGDTYVGEKLFA</sequence>
<evidence type="ECO:0000256" key="3">
    <source>
        <dbReference type="ARBA" id="ARBA00022617"/>
    </source>
</evidence>
<dbReference type="GO" id="GO:0005829">
    <property type="term" value="C:cytosol"/>
    <property type="evidence" value="ECO:0007669"/>
    <property type="project" value="TreeGrafter"/>
</dbReference>
<dbReference type="PANTHER" id="PTHR30521">
    <property type="entry name" value="DEFERROCHELATASE/PEROXIDASE"/>
    <property type="match status" value="1"/>
</dbReference>
<evidence type="ECO:0000256" key="7">
    <source>
        <dbReference type="ARBA" id="ARBA00023004"/>
    </source>
</evidence>
<dbReference type="Pfam" id="PF20628">
    <property type="entry name" value="Dyp_perox_C"/>
    <property type="match status" value="1"/>
</dbReference>
<dbReference type="InterPro" id="IPR048328">
    <property type="entry name" value="Dyp_perox_C"/>
</dbReference>
<dbReference type="PANTHER" id="PTHR30521:SF4">
    <property type="entry name" value="DEFERROCHELATASE"/>
    <property type="match status" value="1"/>
</dbReference>
<evidence type="ECO:0000313" key="10">
    <source>
        <dbReference type="EMBL" id="PKY67251.1"/>
    </source>
</evidence>
<keyword evidence="2" id="KW-0575">Peroxidase</keyword>
<dbReference type="GO" id="GO:0004601">
    <property type="term" value="F:peroxidase activity"/>
    <property type="evidence" value="ECO:0007669"/>
    <property type="project" value="UniProtKB-KW"/>
</dbReference>
<comment type="caution">
    <text evidence="10">The sequence shown here is derived from an EMBL/GenBank/DDBJ whole genome shotgun (WGS) entry which is preliminary data.</text>
</comment>
<dbReference type="SUPFAM" id="SSF54909">
    <property type="entry name" value="Dimeric alpha+beta barrel"/>
    <property type="match status" value="1"/>
</dbReference>
<keyword evidence="7" id="KW-0408">Iron</keyword>